<dbReference type="GO" id="GO:0005886">
    <property type="term" value="C:plasma membrane"/>
    <property type="evidence" value="ECO:0007669"/>
    <property type="project" value="UniProtKB-ARBA"/>
</dbReference>
<evidence type="ECO:0000256" key="7">
    <source>
        <dbReference type="SAM" id="MobiDB-lite"/>
    </source>
</evidence>
<dbReference type="GO" id="GO:0071916">
    <property type="term" value="F:dipeptide transmembrane transporter activity"/>
    <property type="evidence" value="ECO:0007669"/>
    <property type="project" value="UniProtKB-ARBA"/>
</dbReference>
<feature type="transmembrane region" description="Helical" evidence="8">
    <location>
        <begin position="222"/>
        <end position="245"/>
    </location>
</feature>
<keyword evidence="3" id="KW-0813">Transport</keyword>
<sequence length="671" mass="73114">MSRTFSNIITPVPVGSSLPLDLLIPLLSIGLFKPNPAFTSLRTSVQHQAKMTRLSTDNGAAIAIPPVSHEPPAVHPEIGTVCEEKSTAIIDPEVAVAPSTIGEVWDYEQYPVPTDEERKSLRKVPDTIPAIAYILCVAELAERASYYATTGVFNNFMEYPLPAGGSGSGAPAKSDINGVAGALGKGVQFASALVLLFTFLAYVFPILGAWVADTKLGRYKTIIWGVGIGAVAHVIMVGGSAPSVLKAGNGISPFMISFFMLAIGAGIFKPNVAPTVLDQYQHQREYVKTLKSGERVVVDPETTIQRIMVIYYGFINIGAFFALASTYAERYVGYWLAYLLPTIMYCLVIVVFVGVKKKIVKKPPMGSQLNNFVHITWICCKENKFMVWKKDFWDAARPATLAEKGTTANWNNRLVTDVGRTWAACQIFLYIPIYQLNDGGIGAAATNLAGSMTLNGAPNDLLTNFNALTIIFFTPVFAFGIYPLLNRLGIRFGSIKRMALGMMIAAISGVCGGIAQLYVYRTSPCGYQASTCDKGVSPISVWWELPMIMLGAISELLVNVTSYELAYSRAPESMKSLVFSICLFMTALYAAAGEVLTPVIKDPNLVWVWMGPAIVLFAQTAVFWFRHHKLDDETYMTHDSESDVEEDTVSDSNAKIAEIGGKEAAPPHYEK</sequence>
<keyword evidence="4 8" id="KW-0812">Transmembrane</keyword>
<dbReference type="SUPFAM" id="SSF103473">
    <property type="entry name" value="MFS general substrate transporter"/>
    <property type="match status" value="1"/>
</dbReference>
<evidence type="ECO:0000256" key="2">
    <source>
        <dbReference type="ARBA" id="ARBA00005982"/>
    </source>
</evidence>
<dbReference type="Gene3D" id="1.20.1250.20">
    <property type="entry name" value="MFS general substrate transporter like domains"/>
    <property type="match status" value="1"/>
</dbReference>
<evidence type="ECO:0000313" key="9">
    <source>
        <dbReference type="EMBL" id="ROW02348.1"/>
    </source>
</evidence>
<dbReference type="Pfam" id="PF00854">
    <property type="entry name" value="PTR2"/>
    <property type="match status" value="1"/>
</dbReference>
<dbReference type="FunFam" id="1.20.1250.20:FF:000085">
    <property type="entry name" value="MFS peptide transporter Ptr2"/>
    <property type="match status" value="1"/>
</dbReference>
<evidence type="ECO:0008006" key="11">
    <source>
        <dbReference type="Google" id="ProtNLM"/>
    </source>
</evidence>
<evidence type="ECO:0000256" key="1">
    <source>
        <dbReference type="ARBA" id="ARBA00004141"/>
    </source>
</evidence>
<feature type="transmembrane region" description="Helical" evidence="8">
    <location>
        <begin position="427"/>
        <end position="445"/>
    </location>
</feature>
<dbReference type="OrthoDB" id="8904098at2759"/>
<feature type="transmembrane region" description="Helical" evidence="8">
    <location>
        <begin position="497"/>
        <end position="520"/>
    </location>
</feature>
<comment type="subcellular location">
    <subcellularLocation>
        <location evidence="1">Membrane</location>
        <topology evidence="1">Multi-pass membrane protein</topology>
    </subcellularLocation>
</comment>
<keyword evidence="10" id="KW-1185">Reference proteome</keyword>
<feature type="transmembrane region" description="Helical" evidence="8">
    <location>
        <begin position="540"/>
        <end position="565"/>
    </location>
</feature>
<name>A0A423WGA4_CYTCH</name>
<feature type="region of interest" description="Disordered" evidence="7">
    <location>
        <begin position="638"/>
        <end position="671"/>
    </location>
</feature>
<feature type="transmembrane region" description="Helical" evidence="8">
    <location>
        <begin position="465"/>
        <end position="485"/>
    </location>
</feature>
<protein>
    <recommendedName>
        <fullName evidence="11">Major facilitator superfamily (MFS) profile domain-containing protein</fullName>
    </recommendedName>
</protein>
<feature type="transmembrane region" description="Helical" evidence="8">
    <location>
        <begin position="189"/>
        <end position="210"/>
    </location>
</feature>
<dbReference type="InterPro" id="IPR036259">
    <property type="entry name" value="MFS_trans_sf"/>
</dbReference>
<gene>
    <name evidence="9" type="ORF">VSDG_02318</name>
</gene>
<dbReference type="InterPro" id="IPR000109">
    <property type="entry name" value="POT_fam"/>
</dbReference>
<comment type="similarity">
    <text evidence="2">Belongs to the major facilitator superfamily. Proton-dependent oligopeptide transporter (POT/PTR) (TC 2.A.17) family.</text>
</comment>
<keyword evidence="5 8" id="KW-1133">Transmembrane helix</keyword>
<keyword evidence="6 8" id="KW-0472">Membrane</keyword>
<feature type="transmembrane region" description="Helical" evidence="8">
    <location>
        <begin position="606"/>
        <end position="625"/>
    </location>
</feature>
<evidence type="ECO:0000313" key="10">
    <source>
        <dbReference type="Proteomes" id="UP000284375"/>
    </source>
</evidence>
<organism evidence="9 10">
    <name type="scientific">Cytospora chrysosperma</name>
    <name type="common">Cytospora canker fungus</name>
    <name type="synonym">Sphaeria chrysosperma</name>
    <dbReference type="NCBI Taxonomy" id="252740"/>
    <lineage>
        <taxon>Eukaryota</taxon>
        <taxon>Fungi</taxon>
        <taxon>Dikarya</taxon>
        <taxon>Ascomycota</taxon>
        <taxon>Pezizomycotina</taxon>
        <taxon>Sordariomycetes</taxon>
        <taxon>Sordariomycetidae</taxon>
        <taxon>Diaporthales</taxon>
        <taxon>Cytosporaceae</taxon>
        <taxon>Cytospora</taxon>
    </lineage>
</organism>
<feature type="transmembrane region" description="Helical" evidence="8">
    <location>
        <begin position="577"/>
        <end position="600"/>
    </location>
</feature>
<evidence type="ECO:0000256" key="4">
    <source>
        <dbReference type="ARBA" id="ARBA00022692"/>
    </source>
</evidence>
<reference evidence="9 10" key="1">
    <citation type="submission" date="2015-09" db="EMBL/GenBank/DDBJ databases">
        <title>Host preference determinants of Valsa canker pathogens revealed by comparative genomics.</title>
        <authorList>
            <person name="Yin Z."/>
            <person name="Huang L."/>
        </authorList>
    </citation>
    <scope>NUCLEOTIDE SEQUENCE [LARGE SCALE GENOMIC DNA]</scope>
    <source>
        <strain evidence="9 10">YSFL</strain>
    </source>
</reference>
<evidence type="ECO:0000256" key="6">
    <source>
        <dbReference type="ARBA" id="ARBA00023136"/>
    </source>
</evidence>
<dbReference type="AlphaFoldDB" id="A0A423WGA4"/>
<dbReference type="Proteomes" id="UP000284375">
    <property type="component" value="Unassembled WGS sequence"/>
</dbReference>
<feature type="transmembrane region" description="Helical" evidence="8">
    <location>
        <begin position="309"/>
        <end position="328"/>
    </location>
</feature>
<dbReference type="EMBL" id="LJZO01000005">
    <property type="protein sequence ID" value="ROW02348.1"/>
    <property type="molecule type" value="Genomic_DNA"/>
</dbReference>
<comment type="caution">
    <text evidence="9">The sequence shown here is derived from an EMBL/GenBank/DDBJ whole genome shotgun (WGS) entry which is preliminary data.</text>
</comment>
<feature type="transmembrane region" description="Helical" evidence="8">
    <location>
        <begin position="251"/>
        <end position="268"/>
    </location>
</feature>
<dbReference type="PANTHER" id="PTHR11654">
    <property type="entry name" value="OLIGOPEPTIDE TRANSPORTER-RELATED"/>
    <property type="match status" value="1"/>
</dbReference>
<feature type="transmembrane region" description="Helical" evidence="8">
    <location>
        <begin position="334"/>
        <end position="355"/>
    </location>
</feature>
<evidence type="ECO:0000256" key="8">
    <source>
        <dbReference type="SAM" id="Phobius"/>
    </source>
</evidence>
<evidence type="ECO:0000256" key="3">
    <source>
        <dbReference type="ARBA" id="ARBA00022448"/>
    </source>
</evidence>
<accession>A0A423WGA4</accession>
<proteinExistence type="inferred from homology"/>
<evidence type="ECO:0000256" key="5">
    <source>
        <dbReference type="ARBA" id="ARBA00022989"/>
    </source>
</evidence>